<feature type="region of interest" description="Disordered" evidence="1">
    <location>
        <begin position="1"/>
        <end position="45"/>
    </location>
</feature>
<evidence type="ECO:0000313" key="4">
    <source>
        <dbReference type="Proteomes" id="UP000567179"/>
    </source>
</evidence>
<comment type="caution">
    <text evidence="3">The sequence shown here is derived from an EMBL/GenBank/DDBJ whole genome shotgun (WGS) entry which is preliminary data.</text>
</comment>
<sequence>MPPIRTRSTRFTSRSDSDASDHIYSTGASSPGSIPPTPFMRDGQLELSPVNTLQNMTLGDSFNDDGAIYVEVPGASSSHTQSRERPSQVPHAHFAQEHHALQQQTASSPSSSSADTGPSSLLPQMSQYMRAAQKVQWDIRFPRPHSEHDTYPALIDGRVLSFAIYSPLLGEDFRILRDNNDLEFTVEDVYESLYSILCGKLYHTDPLYASRTPIERAEIEEATQRRIGDPSIKVIPWEGQLRDILGNHSIVDQIVEDYSLGTWPFRESEAPPISETLQNGDHPGHDGDQIRIVASSPTGAYRIKTWHDPCGKTQTSLIKAKAGCVAWLVPQSLSISFIRNMRYLHEDQRLRALSPFERVTISKAKGVHLLSPPLSNPPPIFRPAARYGFVPIKKTQAIDMSSTKSRSVRFSTVPQSEVSSEYTLSSVTSPRSMPSTPFITDGQLELSPDMTYMTESDSSGVSSRQSYSYHQHSNSHTETWNSHQPIASRPPAVSTHSSVPWSSPSVSSPSSCAQLSATPPSLAFHLLPLMSQPMKAAQKTPWDVRFEPAPTSFDHHYALQDASAACIRIFCDALPEDIVLEQDEDESEGPFTVADVYQALYETLQGEVTADHPLYAGRSSREKADIQDATACRLGDPTIKARRWKGQLRDLLGKYCVLERIIVDEKLGKWRLDFVEPDY</sequence>
<gene>
    <name evidence="3" type="ORF">D9619_007626</name>
</gene>
<dbReference type="Proteomes" id="UP000567179">
    <property type="component" value="Unassembled WGS sequence"/>
</dbReference>
<feature type="compositionally biased region" description="Low complexity" evidence="1">
    <location>
        <begin position="493"/>
        <end position="503"/>
    </location>
</feature>
<dbReference type="AlphaFoldDB" id="A0A8H5ATU0"/>
<evidence type="ECO:0000259" key="2">
    <source>
        <dbReference type="Pfam" id="PF20415"/>
    </source>
</evidence>
<feature type="compositionally biased region" description="Low complexity" evidence="1">
    <location>
        <begin position="456"/>
        <end position="476"/>
    </location>
</feature>
<evidence type="ECO:0000313" key="3">
    <source>
        <dbReference type="EMBL" id="KAF5310776.1"/>
    </source>
</evidence>
<protein>
    <recommendedName>
        <fullName evidence="2">DUF6699 domain-containing protein</fullName>
    </recommendedName>
</protein>
<feature type="region of interest" description="Disordered" evidence="1">
    <location>
        <begin position="97"/>
        <end position="122"/>
    </location>
</feature>
<feature type="compositionally biased region" description="Low complexity" evidence="1">
    <location>
        <begin position="101"/>
        <end position="122"/>
    </location>
</feature>
<proteinExistence type="predicted"/>
<evidence type="ECO:0000256" key="1">
    <source>
        <dbReference type="SAM" id="MobiDB-lite"/>
    </source>
</evidence>
<feature type="domain" description="DUF6699" evidence="2">
    <location>
        <begin position="542"/>
        <end position="659"/>
    </location>
</feature>
<name>A0A8H5ATU0_9AGAR</name>
<reference evidence="3 4" key="1">
    <citation type="journal article" date="2020" name="ISME J.">
        <title>Uncovering the hidden diversity of litter-decomposition mechanisms in mushroom-forming fungi.</title>
        <authorList>
            <person name="Floudas D."/>
            <person name="Bentzer J."/>
            <person name="Ahren D."/>
            <person name="Johansson T."/>
            <person name="Persson P."/>
            <person name="Tunlid A."/>
        </authorList>
    </citation>
    <scope>NUCLEOTIDE SEQUENCE [LARGE SCALE GENOMIC DNA]</scope>
    <source>
        <strain evidence="3 4">CBS 101986</strain>
    </source>
</reference>
<dbReference type="InterPro" id="IPR046522">
    <property type="entry name" value="DUF6699"/>
</dbReference>
<feature type="region of interest" description="Disordered" evidence="1">
    <location>
        <begin position="453"/>
        <end position="503"/>
    </location>
</feature>
<accession>A0A8H5ATU0</accession>
<feature type="compositionally biased region" description="Low complexity" evidence="1">
    <location>
        <begin position="1"/>
        <end position="12"/>
    </location>
</feature>
<organism evidence="3 4">
    <name type="scientific">Psilocybe cf. subviscida</name>
    <dbReference type="NCBI Taxonomy" id="2480587"/>
    <lineage>
        <taxon>Eukaryota</taxon>
        <taxon>Fungi</taxon>
        <taxon>Dikarya</taxon>
        <taxon>Basidiomycota</taxon>
        <taxon>Agaricomycotina</taxon>
        <taxon>Agaricomycetes</taxon>
        <taxon>Agaricomycetidae</taxon>
        <taxon>Agaricales</taxon>
        <taxon>Agaricineae</taxon>
        <taxon>Strophariaceae</taxon>
        <taxon>Psilocybe</taxon>
    </lineage>
</organism>
<dbReference type="EMBL" id="JAACJJ010000057">
    <property type="protein sequence ID" value="KAF5310776.1"/>
    <property type="molecule type" value="Genomic_DNA"/>
</dbReference>
<dbReference type="Pfam" id="PF20415">
    <property type="entry name" value="DUF6699"/>
    <property type="match status" value="1"/>
</dbReference>
<keyword evidence="4" id="KW-1185">Reference proteome</keyword>